<dbReference type="GO" id="GO:0004459">
    <property type="term" value="F:L-lactate dehydrogenase (NAD+) activity"/>
    <property type="evidence" value="ECO:0007669"/>
    <property type="project" value="TreeGrafter"/>
</dbReference>
<dbReference type="RefSeq" id="WP_187975306.1">
    <property type="nucleotide sequence ID" value="NZ_CP046884.1"/>
</dbReference>
<sequence>MSGHKLVLIGLGHVGDAVLAHAMSSKLFSDIALIDANTQLAEGQALDQHQATALPGVGNVHVHVADYDACADADVIIYTAGPSIRPDQAGAESRNLLAAKNASIVREVMAEITQRTRDAIIVMVSNPVDLLVHIAATEFDYPTEKIMGTGLLLDSARLCRIVADMLDIDPDFVHAAMLGEHGATGFPYMSGISVAGVSYPQFPEVFGIDQLLSAEELMTRTNYAGMEVLKTKGWTSAGVAASAITLAQSIMLNSKIVVPVSTLLCGEYGQHQDVSLSVPCIIGENGIEKRIEVPLDAWEEEKMQQSITALKKLIASVSKK</sequence>
<dbReference type="Pfam" id="PF02866">
    <property type="entry name" value="Ldh_1_C"/>
    <property type="match status" value="1"/>
</dbReference>
<feature type="active site" description="Proton acceptor" evidence="4">
    <location>
        <position position="181"/>
    </location>
</feature>
<evidence type="ECO:0000313" key="9">
    <source>
        <dbReference type="EMBL" id="QNQ89848.1"/>
    </source>
</evidence>
<evidence type="ECO:0000256" key="6">
    <source>
        <dbReference type="RuleBase" id="RU003369"/>
    </source>
</evidence>
<dbReference type="InterPro" id="IPR001236">
    <property type="entry name" value="Lactate/malate_DH_N"/>
</dbReference>
<feature type="binding site" evidence="5">
    <location>
        <position position="35"/>
    </location>
    <ligand>
        <name>NAD(+)</name>
        <dbReference type="ChEBI" id="CHEBI:57540"/>
    </ligand>
</feature>
<dbReference type="AlphaFoldDB" id="A0A7H0SMS3"/>
<evidence type="ECO:0000256" key="5">
    <source>
        <dbReference type="PIRSR" id="PIRSR000102-3"/>
    </source>
</evidence>
<keyword evidence="10" id="KW-1185">Reference proteome</keyword>
<dbReference type="PIRSF" id="PIRSF000102">
    <property type="entry name" value="Lac_mal_DH"/>
    <property type="match status" value="1"/>
</dbReference>
<dbReference type="EMBL" id="CP046884">
    <property type="protein sequence ID" value="QNQ89848.1"/>
    <property type="molecule type" value="Genomic_DNA"/>
</dbReference>
<dbReference type="InterPro" id="IPR001557">
    <property type="entry name" value="L-lactate/malate_DH"/>
</dbReference>
<keyword evidence="2 6" id="KW-0560">Oxidoreductase</keyword>
<comment type="similarity">
    <text evidence="1">Belongs to the LDH/MDH superfamily. LDH family.</text>
</comment>
<dbReference type="PANTHER" id="PTHR43128">
    <property type="entry name" value="L-2-HYDROXYCARBOXYLATE DEHYDROGENASE (NAD(P)(+))"/>
    <property type="match status" value="1"/>
</dbReference>
<dbReference type="SUPFAM" id="SSF56327">
    <property type="entry name" value="LDH C-terminal domain-like"/>
    <property type="match status" value="1"/>
</dbReference>
<reference evidence="9 10" key="1">
    <citation type="submission" date="2019-12" db="EMBL/GenBank/DDBJ databases">
        <title>Corynebacterium sp. nov., isolated from feces of the Anser Albifrons in China.</title>
        <authorList>
            <person name="Liu Q."/>
        </authorList>
    </citation>
    <scope>NUCLEOTIDE SEQUENCE [LARGE SCALE GENOMIC DNA]</scope>
    <source>
        <strain evidence="9 10">4H37-19</strain>
    </source>
</reference>
<keyword evidence="3 5" id="KW-0520">NAD</keyword>
<dbReference type="InterPro" id="IPR015955">
    <property type="entry name" value="Lactate_DH/Glyco_Ohase_4_C"/>
</dbReference>
<evidence type="ECO:0000256" key="1">
    <source>
        <dbReference type="ARBA" id="ARBA00006054"/>
    </source>
</evidence>
<dbReference type="SUPFAM" id="SSF51735">
    <property type="entry name" value="NAD(P)-binding Rossmann-fold domains"/>
    <property type="match status" value="1"/>
</dbReference>
<dbReference type="PRINTS" id="PR00086">
    <property type="entry name" value="LLDHDRGNASE"/>
</dbReference>
<evidence type="ECO:0000256" key="3">
    <source>
        <dbReference type="ARBA" id="ARBA00023027"/>
    </source>
</evidence>
<proteinExistence type="inferred from homology"/>
<protein>
    <submittedName>
        <fullName evidence="9">L-lactate dehydrogenase</fullName>
    </submittedName>
</protein>
<feature type="domain" description="Lactate/malate dehydrogenase C-terminal" evidence="8">
    <location>
        <begin position="153"/>
        <end position="318"/>
    </location>
</feature>
<evidence type="ECO:0000259" key="7">
    <source>
        <dbReference type="Pfam" id="PF00056"/>
    </source>
</evidence>
<dbReference type="PANTHER" id="PTHR43128:SF16">
    <property type="entry name" value="L-LACTATE DEHYDROGENASE"/>
    <property type="match status" value="1"/>
</dbReference>
<gene>
    <name evidence="9" type="ORF">GP475_03695</name>
</gene>
<name>A0A7H0SMS3_9CORY</name>
<feature type="binding site" evidence="5">
    <location>
        <begin position="10"/>
        <end position="15"/>
    </location>
    <ligand>
        <name>NAD(+)</name>
        <dbReference type="ChEBI" id="CHEBI:57540"/>
    </ligand>
</feature>
<dbReference type="InterPro" id="IPR036291">
    <property type="entry name" value="NAD(P)-bd_dom_sf"/>
</dbReference>
<accession>A0A7H0SMS3</accession>
<evidence type="ECO:0000256" key="4">
    <source>
        <dbReference type="PIRSR" id="PIRSR000102-1"/>
    </source>
</evidence>
<evidence type="ECO:0000259" key="8">
    <source>
        <dbReference type="Pfam" id="PF02866"/>
    </source>
</evidence>
<dbReference type="Pfam" id="PF00056">
    <property type="entry name" value="Ldh_1_N"/>
    <property type="match status" value="1"/>
</dbReference>
<dbReference type="Proteomes" id="UP000516320">
    <property type="component" value="Chromosome"/>
</dbReference>
<feature type="domain" description="Lactate/malate dehydrogenase N-terminal" evidence="7">
    <location>
        <begin position="5"/>
        <end position="148"/>
    </location>
</feature>
<dbReference type="KEGG" id="cpoy:GP475_03695"/>
<dbReference type="Gene3D" id="3.90.110.10">
    <property type="entry name" value="Lactate dehydrogenase/glycoside hydrolase, family 4, C-terminal"/>
    <property type="match status" value="1"/>
</dbReference>
<evidence type="ECO:0000256" key="2">
    <source>
        <dbReference type="ARBA" id="ARBA00023002"/>
    </source>
</evidence>
<dbReference type="Gene3D" id="3.40.50.720">
    <property type="entry name" value="NAD(P)-binding Rossmann-like Domain"/>
    <property type="match status" value="1"/>
</dbReference>
<organism evidence="9 10">
    <name type="scientific">Corynebacterium poyangense</name>
    <dbReference type="NCBI Taxonomy" id="2684405"/>
    <lineage>
        <taxon>Bacteria</taxon>
        <taxon>Bacillati</taxon>
        <taxon>Actinomycetota</taxon>
        <taxon>Actinomycetes</taxon>
        <taxon>Mycobacteriales</taxon>
        <taxon>Corynebacteriaceae</taxon>
        <taxon>Corynebacterium</taxon>
    </lineage>
</organism>
<feature type="binding site" evidence="5">
    <location>
        <position position="101"/>
    </location>
    <ligand>
        <name>NAD(+)</name>
        <dbReference type="ChEBI" id="CHEBI:57540"/>
    </ligand>
</feature>
<dbReference type="GO" id="GO:0006089">
    <property type="term" value="P:lactate metabolic process"/>
    <property type="evidence" value="ECO:0007669"/>
    <property type="project" value="TreeGrafter"/>
</dbReference>
<dbReference type="InterPro" id="IPR022383">
    <property type="entry name" value="Lactate/malate_DH_C"/>
</dbReference>
<evidence type="ECO:0000313" key="10">
    <source>
        <dbReference type="Proteomes" id="UP000516320"/>
    </source>
</evidence>
<feature type="binding site" evidence="5">
    <location>
        <begin position="124"/>
        <end position="126"/>
    </location>
    <ligand>
        <name>NAD(+)</name>
        <dbReference type="ChEBI" id="CHEBI:57540"/>
    </ligand>
</feature>